<feature type="signal peptide" evidence="1">
    <location>
        <begin position="1"/>
        <end position="19"/>
    </location>
</feature>
<dbReference type="Pfam" id="PF13349">
    <property type="entry name" value="DUF4097"/>
    <property type="match status" value="1"/>
</dbReference>
<evidence type="ECO:0000259" key="2">
    <source>
        <dbReference type="Pfam" id="PF13349"/>
    </source>
</evidence>
<feature type="domain" description="DUF4097" evidence="2">
    <location>
        <begin position="176"/>
        <end position="346"/>
    </location>
</feature>
<sequence length="349" mass="36235">MKTYILSALLACQTIAAIAQDNDGKTPYLTKSLASDAISSVVVNTSAGGIEVSGRAGQAPRVEVYIRGNNGRDISKEEIKKRLDEDYDLSITVTGHEVRAIAKNKHENQNFNWKKSISISFKIFVPQQVATNLKTSGGGIRLDNLKGIETFTTSGGGLEVDRLYGTIKGTTSGGGIRVTNSGDNINLQTSGGGIEAKNLTGKINLETSGGGLRLENLKGTVNAHTSGGGVEGSNIEGELVTSTSGGGIDLKGMNCSLDASTSAGSLRAQMIKVGKFLKLDVSSGNIDLQLPANQGLSLDIRGDGINQHPSKISGFSGQWDNEHIKGTVNGGGAPVTAGASSGNVSVRFN</sequence>
<evidence type="ECO:0000313" key="3">
    <source>
        <dbReference type="EMBL" id="QEC77061.1"/>
    </source>
</evidence>
<dbReference type="EMBL" id="CP042437">
    <property type="protein sequence ID" value="QEC77061.1"/>
    <property type="molecule type" value="Genomic_DNA"/>
</dbReference>
<accession>A0A5B8W0A0</accession>
<keyword evidence="1" id="KW-0732">Signal</keyword>
<dbReference type="OrthoDB" id="1523429at2"/>
<gene>
    <name evidence="3" type="ORF">FSB76_14325</name>
</gene>
<feature type="chain" id="PRO_5023146186" evidence="1">
    <location>
        <begin position="20"/>
        <end position="349"/>
    </location>
</feature>
<dbReference type="KEGG" id="mgk:FSB76_14325"/>
<reference evidence="3 4" key="1">
    <citation type="journal article" date="2013" name="J. Microbiol.">
        <title>Mucilaginibacter ginsenosidivorax sp. nov., with ginsenoside converting activity isolated from sediment.</title>
        <authorList>
            <person name="Kim J.K."/>
            <person name="Choi T.E."/>
            <person name="Liu Q.M."/>
            <person name="Park H.Y."/>
            <person name="Yi T.H."/>
            <person name="Yoon M.H."/>
            <person name="Kim S.C."/>
            <person name="Im W.T."/>
        </authorList>
    </citation>
    <scope>NUCLEOTIDE SEQUENCE [LARGE SCALE GENOMIC DNA]</scope>
    <source>
        <strain evidence="3 4">KHI28</strain>
    </source>
</reference>
<dbReference type="InterPro" id="IPR025164">
    <property type="entry name" value="Toastrack_DUF4097"/>
</dbReference>
<dbReference type="AlphaFoldDB" id="A0A5B8W0A0"/>
<evidence type="ECO:0000256" key="1">
    <source>
        <dbReference type="SAM" id="SignalP"/>
    </source>
</evidence>
<dbReference type="RefSeq" id="WP_147054426.1">
    <property type="nucleotide sequence ID" value="NZ_CP042437.1"/>
</dbReference>
<keyword evidence="4" id="KW-1185">Reference proteome</keyword>
<proteinExistence type="predicted"/>
<name>A0A5B8W0A0_9SPHI</name>
<evidence type="ECO:0000313" key="4">
    <source>
        <dbReference type="Proteomes" id="UP000321362"/>
    </source>
</evidence>
<protein>
    <submittedName>
        <fullName evidence="3">DUF4097 domain-containing protein</fullName>
    </submittedName>
</protein>
<organism evidence="3 4">
    <name type="scientific">Mucilaginibacter ginsenosidivorax</name>
    <dbReference type="NCBI Taxonomy" id="862126"/>
    <lineage>
        <taxon>Bacteria</taxon>
        <taxon>Pseudomonadati</taxon>
        <taxon>Bacteroidota</taxon>
        <taxon>Sphingobacteriia</taxon>
        <taxon>Sphingobacteriales</taxon>
        <taxon>Sphingobacteriaceae</taxon>
        <taxon>Mucilaginibacter</taxon>
    </lineage>
</organism>
<dbReference type="Proteomes" id="UP000321362">
    <property type="component" value="Chromosome"/>
</dbReference>